<organism evidence="1 2">
    <name type="scientific">Candidatus Fokinia solitaria</name>
    <dbReference type="NCBI Taxonomy" id="1802984"/>
    <lineage>
        <taxon>Bacteria</taxon>
        <taxon>Pseudomonadati</taxon>
        <taxon>Pseudomonadota</taxon>
        <taxon>Alphaproteobacteria</taxon>
        <taxon>Rickettsiales</taxon>
        <taxon>Candidatus Midichloriaceae</taxon>
        <taxon>Candidatus Fokinia</taxon>
    </lineage>
</organism>
<reference evidence="1 2" key="1">
    <citation type="journal article" date="2018" name="Genome Biol. Evol.">
        <title>The Genome Sequence of "Candidatus Fokinia solitaria": Insights on Reductive Evolution in Rickettsiales.</title>
        <authorList>
            <person name="Floriano A.M."/>
            <person name="Castelli M."/>
            <person name="Krenek S."/>
            <person name="Berendonk T.U."/>
            <person name="Bazzocchi C."/>
            <person name="Petroni G."/>
            <person name="Sassera D."/>
        </authorList>
    </citation>
    <scope>NUCLEOTIDE SEQUENCE [LARGE SCALE GENOMIC DNA]</scope>
    <source>
        <strain evidence="1">Rio ETE_ALG 3VII</strain>
    </source>
</reference>
<dbReference type="KEGG" id="fso:Fsol_00667"/>
<protein>
    <submittedName>
        <fullName evidence="1">Putative TrpR-like DNA binding trascriptional regulator</fullName>
    </submittedName>
</protein>
<dbReference type="Gene3D" id="1.10.1270.10">
    <property type="entry name" value="TrpR-like"/>
    <property type="match status" value="2"/>
</dbReference>
<dbReference type="GO" id="GO:0003700">
    <property type="term" value="F:DNA-binding transcription factor activity"/>
    <property type="evidence" value="ECO:0007669"/>
    <property type="project" value="InterPro"/>
</dbReference>
<accession>A0A2U8BT05</accession>
<dbReference type="AlphaFoldDB" id="A0A2U8BT05"/>
<evidence type="ECO:0000313" key="2">
    <source>
        <dbReference type="Proteomes" id="UP000244519"/>
    </source>
</evidence>
<dbReference type="Proteomes" id="UP000244519">
    <property type="component" value="Chromosome"/>
</dbReference>
<dbReference type="Pfam" id="PF01371">
    <property type="entry name" value="Trp_repressor"/>
    <property type="match status" value="2"/>
</dbReference>
<keyword evidence="2" id="KW-1185">Reference proteome</keyword>
<dbReference type="InterPro" id="IPR038116">
    <property type="entry name" value="TrpR-like_sf"/>
</dbReference>
<name>A0A2U8BT05_9RICK</name>
<gene>
    <name evidence="1" type="ORF">Fsol_00667</name>
</gene>
<dbReference type="GO" id="GO:0043565">
    <property type="term" value="F:sequence-specific DNA binding"/>
    <property type="evidence" value="ECO:0007669"/>
    <property type="project" value="InterPro"/>
</dbReference>
<proteinExistence type="predicted"/>
<dbReference type="InterPro" id="IPR013368">
    <property type="entry name" value="YecD_YerC"/>
</dbReference>
<dbReference type="InterPro" id="IPR000831">
    <property type="entry name" value="Trp_repress"/>
</dbReference>
<dbReference type="NCBIfam" id="TIGR02531">
    <property type="entry name" value="yecD_yerC"/>
    <property type="match status" value="1"/>
</dbReference>
<dbReference type="InterPro" id="IPR010921">
    <property type="entry name" value="Trp_repressor/repl_initiator"/>
</dbReference>
<dbReference type="EMBL" id="CP025989">
    <property type="protein sequence ID" value="AWD33445.1"/>
    <property type="molecule type" value="Genomic_DNA"/>
</dbReference>
<dbReference type="SUPFAM" id="SSF48295">
    <property type="entry name" value="TrpR-like"/>
    <property type="match status" value="2"/>
</dbReference>
<evidence type="ECO:0000313" key="1">
    <source>
        <dbReference type="EMBL" id="AWD33445.1"/>
    </source>
</evidence>
<dbReference type="PANTHER" id="PTHR40080:SF1">
    <property type="entry name" value="TRPR-LIKE PROTEIN YERC_YECD"/>
    <property type="match status" value="1"/>
</dbReference>
<dbReference type="PANTHER" id="PTHR40080">
    <property type="entry name" value="LMO1763 PROTEIN"/>
    <property type="match status" value="1"/>
</dbReference>
<sequence>MHIITTHRKIYTMQLQKEKFNKFEIPTLYNIISLLPKSTNVLALLRDLCTPPELRILRERLTIALYLQHKPNFSYKMIKNLTGSSVTTIMKVNHVLQNKICNGYKTILPQCNIYTSLEEALLKTGTAERCKDLISDLCTTYEINIFETRLVVAYLLSKGSSNKEIINFISVSTATLTRIRRFLNYENNRGYTAAFHLFDKYNCDNNTAMLKFKI</sequence>